<dbReference type="RefSeq" id="WP_076416168.1">
    <property type="nucleotide sequence ID" value="NZ_AP028040.1"/>
</dbReference>
<accession>A0A1R1JKJ6</accession>
<comment type="subcellular location">
    <subcellularLocation>
        <location evidence="5">Cell membrane</location>
        <topology evidence="5">Multi-pass membrane protein</topology>
    </subcellularLocation>
    <subcellularLocation>
        <location evidence="1">Membrane</location>
        <topology evidence="1">Multi-pass membrane protein</topology>
    </subcellularLocation>
</comment>
<evidence type="ECO:0000256" key="5">
    <source>
        <dbReference type="RuleBase" id="RU363041"/>
    </source>
</evidence>
<keyword evidence="3 5" id="KW-1133">Transmembrane helix</keyword>
<dbReference type="Pfam" id="PF01925">
    <property type="entry name" value="TauE"/>
    <property type="match status" value="1"/>
</dbReference>
<dbReference type="PANTHER" id="PTHR43701">
    <property type="entry name" value="MEMBRANE TRANSPORTER PROTEIN MJ0441-RELATED"/>
    <property type="match status" value="1"/>
</dbReference>
<dbReference type="EMBL" id="MJMN01000064">
    <property type="protein sequence ID" value="OMG76137.1"/>
    <property type="molecule type" value="Genomic_DNA"/>
</dbReference>
<feature type="transmembrane region" description="Helical" evidence="5">
    <location>
        <begin position="150"/>
        <end position="175"/>
    </location>
</feature>
<feature type="transmembrane region" description="Helical" evidence="5">
    <location>
        <begin position="244"/>
        <end position="263"/>
    </location>
</feature>
<feature type="transmembrane region" description="Helical" evidence="5">
    <location>
        <begin position="218"/>
        <end position="238"/>
    </location>
</feature>
<evidence type="ECO:0000256" key="2">
    <source>
        <dbReference type="ARBA" id="ARBA00022692"/>
    </source>
</evidence>
<comment type="caution">
    <text evidence="6">The sequence shown here is derived from an EMBL/GenBank/DDBJ whole genome shotgun (WGS) entry which is preliminary data.</text>
</comment>
<dbReference type="PANTHER" id="PTHR43701:SF2">
    <property type="entry name" value="MEMBRANE TRANSPORTER PROTEIN YJNA-RELATED"/>
    <property type="match status" value="1"/>
</dbReference>
<comment type="similarity">
    <text evidence="5">Belongs to the 4-toluene sulfonate uptake permease (TSUP) (TC 2.A.102) family.</text>
</comment>
<organism evidence="6 7">
    <name type="scientific">Alcaligenes xylosoxydans xylosoxydans</name>
    <name type="common">Achromobacter xylosoxidans</name>
    <dbReference type="NCBI Taxonomy" id="85698"/>
    <lineage>
        <taxon>Bacteria</taxon>
        <taxon>Pseudomonadati</taxon>
        <taxon>Pseudomonadota</taxon>
        <taxon>Betaproteobacteria</taxon>
        <taxon>Burkholderiales</taxon>
        <taxon>Alcaligenaceae</taxon>
        <taxon>Achromobacter</taxon>
    </lineage>
</organism>
<keyword evidence="5" id="KW-1003">Cell membrane</keyword>
<evidence type="ECO:0000313" key="6">
    <source>
        <dbReference type="EMBL" id="OMG76137.1"/>
    </source>
</evidence>
<dbReference type="OrthoDB" id="7031597at2"/>
<sequence length="265" mass="26600">MMMTATLLGLCIGVSLGLTGAGGGILAVPALMFGLGLTLTQAAPVALIAVGIASAVGALQGLMRGLVRYKAAMLMAAVGALTAPLGLSLARQVPAQWLSLTFAGVMLLVAVRMVQQSRRRAPLPGAPDAPPKACRLSPETGRFVWNRLTAATLGGIGAVSGICTGMLGVGGGFIIVPALTHFSDARMISIVSTSLMVIALVSAATVSSALLHGLTLSAAQWAFVAAAIAGMAGGRVLAPRVPQAVLQRVFAAVCVVVAGVLAWRA</sequence>
<evidence type="ECO:0000256" key="3">
    <source>
        <dbReference type="ARBA" id="ARBA00022989"/>
    </source>
</evidence>
<feature type="transmembrane region" description="Helical" evidence="5">
    <location>
        <begin position="71"/>
        <end position="90"/>
    </location>
</feature>
<keyword evidence="2 5" id="KW-0812">Transmembrane</keyword>
<dbReference type="InterPro" id="IPR002781">
    <property type="entry name" value="TM_pro_TauE-like"/>
</dbReference>
<dbReference type="Proteomes" id="UP000187251">
    <property type="component" value="Unassembled WGS sequence"/>
</dbReference>
<gene>
    <name evidence="6" type="ORF">BIZ92_17770</name>
</gene>
<evidence type="ECO:0000256" key="4">
    <source>
        <dbReference type="ARBA" id="ARBA00023136"/>
    </source>
</evidence>
<evidence type="ECO:0000256" key="1">
    <source>
        <dbReference type="ARBA" id="ARBA00004141"/>
    </source>
</evidence>
<feature type="transmembrane region" description="Helical" evidence="5">
    <location>
        <begin position="187"/>
        <end position="211"/>
    </location>
</feature>
<dbReference type="AlphaFoldDB" id="A0A1R1JKJ6"/>
<protein>
    <recommendedName>
        <fullName evidence="5">Probable membrane transporter protein</fullName>
    </recommendedName>
</protein>
<dbReference type="InterPro" id="IPR051598">
    <property type="entry name" value="TSUP/Inactive_protease-like"/>
</dbReference>
<keyword evidence="4 5" id="KW-0472">Membrane</keyword>
<evidence type="ECO:0000313" key="7">
    <source>
        <dbReference type="Proteomes" id="UP000187251"/>
    </source>
</evidence>
<name>A0A1R1JKJ6_ALCXX</name>
<feature type="transmembrane region" description="Helical" evidence="5">
    <location>
        <begin position="96"/>
        <end position="114"/>
    </location>
</feature>
<feature type="transmembrane region" description="Helical" evidence="5">
    <location>
        <begin position="31"/>
        <end position="59"/>
    </location>
</feature>
<reference evidence="6 7" key="1">
    <citation type="submission" date="2016-09" db="EMBL/GenBank/DDBJ databases">
        <title>Phylogenomics of Achromobacter.</title>
        <authorList>
            <person name="Jeukens J."/>
            <person name="Freschi L."/>
            <person name="Vincent A.T."/>
            <person name="Emond-Rheault J.-G."/>
            <person name="Kukavica-Ibrulj I."/>
            <person name="Charette S.J."/>
            <person name="Levesque R.C."/>
        </authorList>
    </citation>
    <scope>NUCLEOTIDE SEQUENCE [LARGE SCALE GENOMIC DNA]</scope>
    <source>
        <strain evidence="6 7">AUS488</strain>
    </source>
</reference>
<proteinExistence type="inferred from homology"/>
<dbReference type="GO" id="GO:0005886">
    <property type="term" value="C:plasma membrane"/>
    <property type="evidence" value="ECO:0007669"/>
    <property type="project" value="UniProtKB-SubCell"/>
</dbReference>